<feature type="non-terminal residue" evidence="1">
    <location>
        <position position="1"/>
    </location>
</feature>
<dbReference type="AlphaFoldDB" id="C3VLD4"/>
<organism evidence="1">
    <name type="scientific">Nicotiana tabacum</name>
    <name type="common">Common tobacco</name>
    <dbReference type="NCBI Taxonomy" id="4097"/>
    <lineage>
        <taxon>Eukaryota</taxon>
        <taxon>Viridiplantae</taxon>
        <taxon>Streptophyta</taxon>
        <taxon>Embryophyta</taxon>
        <taxon>Tracheophyta</taxon>
        <taxon>Spermatophyta</taxon>
        <taxon>Magnoliopsida</taxon>
        <taxon>eudicotyledons</taxon>
        <taxon>Gunneridae</taxon>
        <taxon>Pentapetalae</taxon>
        <taxon>asterids</taxon>
        <taxon>lamiids</taxon>
        <taxon>Solanales</taxon>
        <taxon>Solanaceae</taxon>
        <taxon>Nicotianoideae</taxon>
        <taxon>Nicotianeae</taxon>
        <taxon>Nicotiana</taxon>
    </lineage>
</organism>
<feature type="non-terminal residue" evidence="1">
    <location>
        <position position="47"/>
    </location>
</feature>
<keyword evidence="1" id="KW-0560">Oxidoreductase</keyword>
<protein>
    <submittedName>
        <fullName evidence="1">Cytokinin oxidase/dehydrogenase</fullName>
        <ecNumber evidence="1">1.5.99.12</ecNumber>
    </submittedName>
</protein>
<accession>C3VLD4</accession>
<name>C3VLD4_TOBAC</name>
<evidence type="ECO:0000313" key="1">
    <source>
        <dbReference type="EMBL" id="ACP19656.1"/>
    </source>
</evidence>
<reference evidence="1" key="1">
    <citation type="submission" date="2009-03" db="EMBL/GenBank/DDBJ databases">
        <title>Partial isolation of cytokinin oxidase/dehydrogenase gene sequence from Nicotiana tabacum L. cv. Oosikappal through CODEHOP PCR strategy.</title>
        <authorList>
            <person name="Saravanakumar A."/>
            <person name="Aslam A."/>
            <person name="Shajahan A."/>
        </authorList>
    </citation>
    <scope>NUCLEOTIDE SEQUENCE</scope>
    <source>
        <strain evidence="1">A</strain>
    </source>
</reference>
<sequence length="47" mass="5632">QLLPTLSLQVLFQSVIEMRRYYLTQALRIHMCPLILPHPWLNLFVPK</sequence>
<dbReference type="GO" id="GO:0019139">
    <property type="term" value="F:cytokinin dehydrogenase activity"/>
    <property type="evidence" value="ECO:0007669"/>
    <property type="project" value="UniProtKB-EC"/>
</dbReference>
<proteinExistence type="predicted"/>
<dbReference type="EMBL" id="FJ872118">
    <property type="protein sequence ID" value="ACP19656.1"/>
    <property type="molecule type" value="Genomic_DNA"/>
</dbReference>
<dbReference type="EC" id="1.5.99.12" evidence="1"/>